<gene>
    <name evidence="1" type="ORF">G3A44_21205</name>
</gene>
<reference evidence="1 2" key="1">
    <citation type="submission" date="2020-02" db="EMBL/GenBank/DDBJ databases">
        <title>Ideonella bacterium strain TBM-1.</title>
        <authorList>
            <person name="Chen W.-M."/>
        </authorList>
    </citation>
    <scope>NUCLEOTIDE SEQUENCE [LARGE SCALE GENOMIC DNA]</scope>
    <source>
        <strain evidence="1 2">TBM-1</strain>
    </source>
</reference>
<evidence type="ECO:0000313" key="1">
    <source>
        <dbReference type="EMBL" id="NDY93712.1"/>
    </source>
</evidence>
<proteinExistence type="predicted"/>
<comment type="caution">
    <text evidence="1">The sequence shown here is derived from an EMBL/GenBank/DDBJ whole genome shotgun (WGS) entry which is preliminary data.</text>
</comment>
<dbReference type="RefSeq" id="WP_163459739.1">
    <property type="nucleotide sequence ID" value="NZ_JAAGOH010000044.1"/>
</dbReference>
<dbReference type="AlphaFoldDB" id="A0A7C9PKS6"/>
<evidence type="ECO:0000313" key="2">
    <source>
        <dbReference type="Proteomes" id="UP000484255"/>
    </source>
</evidence>
<name>A0A7C9PKS6_9BURK</name>
<keyword evidence="2" id="KW-1185">Reference proteome</keyword>
<organism evidence="1 2">
    <name type="scientific">Ideonella livida</name>
    <dbReference type="NCBI Taxonomy" id="2707176"/>
    <lineage>
        <taxon>Bacteria</taxon>
        <taxon>Pseudomonadati</taxon>
        <taxon>Pseudomonadota</taxon>
        <taxon>Betaproteobacteria</taxon>
        <taxon>Burkholderiales</taxon>
        <taxon>Sphaerotilaceae</taxon>
        <taxon>Ideonella</taxon>
    </lineage>
</organism>
<sequence>MSHHDAALLQALPPALQASLHDMLHESAAAARATPAALAAHLMLVRPPGQTEALAPLAALLDLQAQLQAAGVPVTVAANRLRPGALNLVFGAEWGFDPEAAQGHACVLVLSDRHGAPLPSALHRSLRQLPLLVTDPAQARAWRPAAETLIAPVWTWQPGAGTTGRSASVGLPPAQRPVPLLLPQSPNPRQQALLAGLAQLGVAVTRLEPTLHGPERANLLAQSRAVLLLLEHDDAAPDAALAAEALAAGAAVLAE</sequence>
<dbReference type="EMBL" id="JAAGOH010000044">
    <property type="protein sequence ID" value="NDY93712.1"/>
    <property type="molecule type" value="Genomic_DNA"/>
</dbReference>
<protein>
    <submittedName>
        <fullName evidence="1">Uncharacterized protein</fullName>
    </submittedName>
</protein>
<dbReference type="Proteomes" id="UP000484255">
    <property type="component" value="Unassembled WGS sequence"/>
</dbReference>
<accession>A0A7C9PKS6</accession>
<feature type="non-terminal residue" evidence="1">
    <location>
        <position position="255"/>
    </location>
</feature>